<dbReference type="AlphaFoldDB" id="A0A7S3RKV5"/>
<reference evidence="1" key="1">
    <citation type="submission" date="2021-01" db="EMBL/GenBank/DDBJ databases">
        <authorList>
            <person name="Corre E."/>
            <person name="Pelletier E."/>
            <person name="Niang G."/>
            <person name="Scheremetjew M."/>
            <person name="Finn R."/>
            <person name="Kale V."/>
            <person name="Holt S."/>
            <person name="Cochrane G."/>
            <person name="Meng A."/>
            <person name="Brown T."/>
            <person name="Cohen L."/>
        </authorList>
    </citation>
    <scope>NUCLEOTIDE SEQUENCE</scope>
    <source>
        <strain evidence="1">SPMC142</strain>
    </source>
</reference>
<sequence>MANLFEDSTGLTPSVAIKFLIDDQESYNLFAMEGFMPTESWNFLDAQLTNRLKPFDTSTEAGYIMDQTFRKKITEASMRPFGVAISHIGQMRNDGSTLDNADVKVPYQLYFRAPEEFRGELTDEQKFDADGNQIHWVDHVKDTLTEGDVIYEVYAQYEPFFPGTEDDELVLDDKLVMIAEIKLQTDLVTSEWADEKLFFQHKQIAKDRKFWPRSWRRLNEDPRFDKRDPDNVFGNETPAWPQDTEEAKELFADQMETWGCPFEWLMPEGWKMPE</sequence>
<name>A0A7S3RKV5_9SPIT</name>
<dbReference type="EMBL" id="HBIQ01014299">
    <property type="protein sequence ID" value="CAE0527587.1"/>
    <property type="molecule type" value="Transcribed_RNA"/>
</dbReference>
<gene>
    <name evidence="1" type="ORF">SACU0126_LOCUS4525</name>
</gene>
<proteinExistence type="predicted"/>
<evidence type="ECO:0000313" key="1">
    <source>
        <dbReference type="EMBL" id="CAE0527587.1"/>
    </source>
</evidence>
<protein>
    <submittedName>
        <fullName evidence="1">Uncharacterized protein</fullName>
    </submittedName>
</protein>
<accession>A0A7S3RKV5</accession>
<organism evidence="1">
    <name type="scientific">Strombidinopsis acuminata</name>
    <dbReference type="NCBI Taxonomy" id="141414"/>
    <lineage>
        <taxon>Eukaryota</taxon>
        <taxon>Sar</taxon>
        <taxon>Alveolata</taxon>
        <taxon>Ciliophora</taxon>
        <taxon>Intramacronucleata</taxon>
        <taxon>Spirotrichea</taxon>
        <taxon>Choreotrichia</taxon>
        <taxon>Choreotrichida</taxon>
        <taxon>Strombidinopsidae</taxon>
        <taxon>Strombidinopsis</taxon>
    </lineage>
</organism>